<sequence length="67" mass="7379">PQALASAPHFTPIDRVDEVTANRNLVLREKLESLPPIPSNRVAPAELLDLPISKIKRRILDATEQSG</sequence>
<reference evidence="1" key="1">
    <citation type="submission" date="2018-05" db="EMBL/GenBank/DDBJ databases">
        <authorList>
            <person name="Lanie J.A."/>
            <person name="Ng W.-L."/>
            <person name="Kazmierczak K.M."/>
            <person name="Andrzejewski T.M."/>
            <person name="Davidsen T.M."/>
            <person name="Wayne K.J."/>
            <person name="Tettelin H."/>
            <person name="Glass J.I."/>
            <person name="Rusch D."/>
            <person name="Podicherti R."/>
            <person name="Tsui H.-C.T."/>
            <person name="Winkler M.E."/>
        </authorList>
    </citation>
    <scope>NUCLEOTIDE SEQUENCE</scope>
</reference>
<proteinExistence type="predicted"/>
<name>A0A382HDL1_9ZZZZ</name>
<evidence type="ECO:0000313" key="1">
    <source>
        <dbReference type="EMBL" id="SVB85239.1"/>
    </source>
</evidence>
<dbReference type="AlphaFoldDB" id="A0A382HDL1"/>
<protein>
    <submittedName>
        <fullName evidence="1">Uncharacterized protein</fullName>
    </submittedName>
</protein>
<accession>A0A382HDL1</accession>
<organism evidence="1">
    <name type="scientific">marine metagenome</name>
    <dbReference type="NCBI Taxonomy" id="408172"/>
    <lineage>
        <taxon>unclassified sequences</taxon>
        <taxon>metagenomes</taxon>
        <taxon>ecological metagenomes</taxon>
    </lineage>
</organism>
<gene>
    <name evidence="1" type="ORF">METZ01_LOCUS238093</name>
</gene>
<dbReference type="EMBL" id="UINC01060584">
    <property type="protein sequence ID" value="SVB85239.1"/>
    <property type="molecule type" value="Genomic_DNA"/>
</dbReference>
<feature type="non-terminal residue" evidence="1">
    <location>
        <position position="1"/>
    </location>
</feature>